<protein>
    <submittedName>
        <fullName evidence="8">Oligosaccharide flippase family protein</fullName>
    </submittedName>
    <submittedName>
        <fullName evidence="7">Polysaccharide biosynthesis protein</fullName>
    </submittedName>
</protein>
<feature type="transmembrane region" description="Helical" evidence="6">
    <location>
        <begin position="384"/>
        <end position="408"/>
    </location>
</feature>
<evidence type="ECO:0000313" key="7">
    <source>
        <dbReference type="EMBL" id="KGJ53640.1"/>
    </source>
</evidence>
<keyword evidence="4 6" id="KW-1133">Transmembrane helix</keyword>
<keyword evidence="3 6" id="KW-0812">Transmembrane</keyword>
<dbReference type="EMBL" id="WWTN01000003">
    <property type="protein sequence ID" value="MZH54640.1"/>
    <property type="molecule type" value="Genomic_DNA"/>
</dbReference>
<accession>A0A099I7D6</accession>
<dbReference type="Proteomes" id="UP000604383">
    <property type="component" value="Unassembled WGS sequence"/>
</dbReference>
<feature type="transmembrane region" description="Helical" evidence="6">
    <location>
        <begin position="100"/>
        <end position="124"/>
    </location>
</feature>
<dbReference type="GO" id="GO:0005886">
    <property type="term" value="C:plasma membrane"/>
    <property type="evidence" value="ECO:0007669"/>
    <property type="project" value="UniProtKB-SubCell"/>
</dbReference>
<reference evidence="7 9" key="1">
    <citation type="submission" date="2014-08" db="EMBL/GenBank/DDBJ databases">
        <title>Clostridium innocuum, an unnegligible vancomycin-resistant pathogen causing extra-intestinal infections.</title>
        <authorList>
            <person name="Feng Y."/>
            <person name="Chiu C.-H."/>
        </authorList>
    </citation>
    <scope>NUCLEOTIDE SEQUENCE [LARGE SCALE GENOMIC DNA]</scope>
    <source>
        <strain evidence="7 9">AN88</strain>
    </source>
</reference>
<dbReference type="EMBL" id="JQIF01000035">
    <property type="protein sequence ID" value="KGJ53640.1"/>
    <property type="molecule type" value="Genomic_DNA"/>
</dbReference>
<proteinExistence type="predicted"/>
<feature type="transmembrane region" description="Helical" evidence="6">
    <location>
        <begin position="12"/>
        <end position="38"/>
    </location>
</feature>
<dbReference type="RefSeq" id="WP_008817292.1">
    <property type="nucleotide sequence ID" value="NZ_AP025565.1"/>
</dbReference>
<name>A0A099I7D6_CLOIN</name>
<keyword evidence="2" id="KW-1003">Cell membrane</keyword>
<dbReference type="PIRSF" id="PIRSF038958">
    <property type="entry name" value="PG_synth_SpoVB"/>
    <property type="match status" value="1"/>
</dbReference>
<organism evidence="7 9">
    <name type="scientific">Clostridium innocuum</name>
    <dbReference type="NCBI Taxonomy" id="1522"/>
    <lineage>
        <taxon>Bacteria</taxon>
        <taxon>Bacillati</taxon>
        <taxon>Bacillota</taxon>
        <taxon>Clostridia</taxon>
        <taxon>Eubacteriales</taxon>
        <taxon>Clostridiaceae</taxon>
        <taxon>Clostridium</taxon>
    </lineage>
</organism>
<dbReference type="InterPro" id="IPR002797">
    <property type="entry name" value="Polysacc_synth"/>
</dbReference>
<feature type="transmembrane region" description="Helical" evidence="6">
    <location>
        <begin position="439"/>
        <end position="460"/>
    </location>
</feature>
<feature type="transmembrane region" description="Helical" evidence="6">
    <location>
        <begin position="199"/>
        <end position="222"/>
    </location>
</feature>
<gene>
    <name evidence="7" type="ORF">CIAN88_07585</name>
    <name evidence="8" type="ORF">GT664_02450</name>
</gene>
<feature type="transmembrane region" description="Helical" evidence="6">
    <location>
        <begin position="136"/>
        <end position="154"/>
    </location>
</feature>
<feature type="transmembrane region" description="Helical" evidence="6">
    <location>
        <begin position="346"/>
        <end position="364"/>
    </location>
</feature>
<feature type="transmembrane region" description="Helical" evidence="6">
    <location>
        <begin position="472"/>
        <end position="497"/>
    </location>
</feature>
<evidence type="ECO:0000256" key="4">
    <source>
        <dbReference type="ARBA" id="ARBA00022989"/>
    </source>
</evidence>
<comment type="caution">
    <text evidence="7">The sequence shown here is derived from an EMBL/GenBank/DDBJ whole genome shotgun (WGS) entry which is preliminary data.</text>
</comment>
<dbReference type="InterPro" id="IPR050833">
    <property type="entry name" value="Poly_Biosynth_Transport"/>
</dbReference>
<feature type="transmembrane region" description="Helical" evidence="6">
    <location>
        <begin position="175"/>
        <end position="193"/>
    </location>
</feature>
<evidence type="ECO:0000313" key="9">
    <source>
        <dbReference type="Proteomes" id="UP000030008"/>
    </source>
</evidence>
<evidence type="ECO:0000256" key="1">
    <source>
        <dbReference type="ARBA" id="ARBA00004651"/>
    </source>
</evidence>
<comment type="subcellular location">
    <subcellularLocation>
        <location evidence="1">Cell membrane</location>
        <topology evidence="1">Multi-pass membrane protein</topology>
    </subcellularLocation>
</comment>
<evidence type="ECO:0000256" key="2">
    <source>
        <dbReference type="ARBA" id="ARBA00022475"/>
    </source>
</evidence>
<keyword evidence="5 6" id="KW-0472">Membrane</keyword>
<evidence type="ECO:0000256" key="3">
    <source>
        <dbReference type="ARBA" id="ARBA00022692"/>
    </source>
</evidence>
<dbReference type="Proteomes" id="UP000030008">
    <property type="component" value="Unassembled WGS sequence"/>
</dbReference>
<dbReference type="PANTHER" id="PTHR30250">
    <property type="entry name" value="PST FAMILY PREDICTED COLANIC ACID TRANSPORTER"/>
    <property type="match status" value="1"/>
</dbReference>
<feature type="transmembrane region" description="Helical" evidence="6">
    <location>
        <begin position="305"/>
        <end position="325"/>
    </location>
</feature>
<dbReference type="InterPro" id="IPR024923">
    <property type="entry name" value="PG_synth_SpoVB"/>
</dbReference>
<feature type="transmembrane region" description="Helical" evidence="6">
    <location>
        <begin position="58"/>
        <end position="79"/>
    </location>
</feature>
<dbReference type="Pfam" id="PF01943">
    <property type="entry name" value="Polysacc_synt"/>
    <property type="match status" value="1"/>
</dbReference>
<feature type="transmembrane region" description="Helical" evidence="6">
    <location>
        <begin position="517"/>
        <end position="540"/>
    </location>
</feature>
<evidence type="ECO:0000256" key="5">
    <source>
        <dbReference type="ARBA" id="ARBA00023136"/>
    </source>
</evidence>
<reference evidence="8" key="2">
    <citation type="journal article" date="2019" name="Nat. Med.">
        <title>A library of human gut bacterial isolates paired with longitudinal multiomics data enables mechanistic microbiome research.</title>
        <authorList>
            <person name="Poyet M."/>
            <person name="Groussin M."/>
            <person name="Gibbons S.M."/>
            <person name="Avila-Pacheco J."/>
            <person name="Jiang X."/>
            <person name="Kearney S.M."/>
            <person name="Perrotta A.R."/>
            <person name="Berdy B."/>
            <person name="Zhao S."/>
            <person name="Lieberman T.D."/>
            <person name="Swanson P.K."/>
            <person name="Smith M."/>
            <person name="Roesemann S."/>
            <person name="Alexander J.E."/>
            <person name="Rich S.A."/>
            <person name="Livny J."/>
            <person name="Vlamakis H."/>
            <person name="Clish C."/>
            <person name="Bullock K."/>
            <person name="Deik A."/>
            <person name="Scott J."/>
            <person name="Pierce K.A."/>
            <person name="Xavier R.J."/>
            <person name="Alm E.J."/>
        </authorList>
    </citation>
    <scope>NUCLEOTIDE SEQUENCE</scope>
    <source>
        <strain evidence="8">BIOML-A12</strain>
    </source>
</reference>
<evidence type="ECO:0000256" key="6">
    <source>
        <dbReference type="SAM" id="Phobius"/>
    </source>
</evidence>
<feature type="transmembrane region" description="Helical" evidence="6">
    <location>
        <begin position="252"/>
        <end position="268"/>
    </location>
</feature>
<feature type="transmembrane region" description="Helical" evidence="6">
    <location>
        <begin position="415"/>
        <end position="433"/>
    </location>
</feature>
<evidence type="ECO:0000313" key="8">
    <source>
        <dbReference type="EMBL" id="MZH54640.1"/>
    </source>
</evidence>
<sequence length="550" mass="61061">MSKNMDVSKRKQSIIAGGLISSAGIFFAKFIGLFYAVPYNSMLGTADNLAYYGVAFNIYSYLLNICTAGFPFAIATLIAKYSTRGDYQTSLLIKKLSASLMTCFGFGMMIIVILFSSPLAALVMPDEGDSVKTMQMVLILISFALFFVPLLSSIRGFYQGLKHMEIYALSQVLEQVARVAFLLSASAIAVYALHTDQVWALYFGVISTSISAILAIMHLKLYDKKQMRELKRLAKTQEVAGNNDRREILKELVFIAFPYLIVAILGYSDTIVNTLFLSKGLEAHGNTDAEILLISGSINYGVLKLMSIPMILAPGFSSAIIPHITTALTNHDLKLVRKNIRDCVDIVLYIGLPISFCLFVYAKPLYAILFPPADPKNLELLADILSWFSIEAFLNTIGPIFTALLMAVGLRRLNIRNLAIMMVVKFSVAYPLLKYFGYQGVVMSSILAMGIFIILDIYALTSRYKIRWKYTLHKLLVILLAMAALFAVARGCDLIGLKGYGSGRMLSLLQLAVNGSLAMLVYFGITYFFSIPQTILHLDLSRLLKRGRRR</sequence>
<dbReference type="AlphaFoldDB" id="A0A099I7D6"/>
<dbReference type="PANTHER" id="PTHR30250:SF21">
    <property type="entry name" value="LIPID II FLIPPASE MURJ"/>
    <property type="match status" value="1"/>
</dbReference>